<dbReference type="Proteomes" id="UP000680866">
    <property type="component" value="Chromosome"/>
</dbReference>
<dbReference type="AlphaFoldDB" id="A0A810MT84"/>
<dbReference type="GO" id="GO:0004553">
    <property type="term" value="F:hydrolase activity, hydrolyzing O-glycosyl compounds"/>
    <property type="evidence" value="ECO:0007669"/>
    <property type="project" value="TreeGrafter"/>
</dbReference>
<dbReference type="RefSeq" id="WP_212821591.1">
    <property type="nucleotide sequence ID" value="NZ_AP023359.1"/>
</dbReference>
<evidence type="ECO:0000313" key="4">
    <source>
        <dbReference type="Proteomes" id="UP000680866"/>
    </source>
</evidence>
<dbReference type="Gene3D" id="3.20.20.80">
    <property type="entry name" value="Glycosidases"/>
    <property type="match status" value="1"/>
</dbReference>
<accession>A0A810MT84</accession>
<name>A0A810MT84_9ACTN</name>
<dbReference type="EMBL" id="AP023359">
    <property type="protein sequence ID" value="BCJ63710.1"/>
    <property type="molecule type" value="Genomic_DNA"/>
</dbReference>
<dbReference type="PANTHER" id="PTHR12631:SF10">
    <property type="entry name" value="BETA-XYLOSIDASE-LIKE PROTEIN-RELATED"/>
    <property type="match status" value="1"/>
</dbReference>
<evidence type="ECO:0000313" key="3">
    <source>
        <dbReference type="EMBL" id="BCJ63710.1"/>
    </source>
</evidence>
<evidence type="ECO:0000256" key="1">
    <source>
        <dbReference type="SAM" id="MobiDB-lite"/>
    </source>
</evidence>
<protein>
    <recommendedName>
        <fullName evidence="5">Beta-galactosidase</fullName>
    </recommendedName>
</protein>
<feature type="chain" id="PRO_5032890257" description="Beta-galactosidase" evidence="2">
    <location>
        <begin position="34"/>
        <end position="498"/>
    </location>
</feature>
<proteinExistence type="predicted"/>
<dbReference type="InterPro" id="IPR017853">
    <property type="entry name" value="GH"/>
</dbReference>
<organism evidence="3 4">
    <name type="scientific">Polymorphospora rubra</name>
    <dbReference type="NCBI Taxonomy" id="338584"/>
    <lineage>
        <taxon>Bacteria</taxon>
        <taxon>Bacillati</taxon>
        <taxon>Actinomycetota</taxon>
        <taxon>Actinomycetes</taxon>
        <taxon>Micromonosporales</taxon>
        <taxon>Micromonosporaceae</taxon>
        <taxon>Polymorphospora</taxon>
    </lineage>
</organism>
<keyword evidence="4" id="KW-1185">Reference proteome</keyword>
<dbReference type="PANTHER" id="PTHR12631">
    <property type="entry name" value="ALPHA-L-IDURONIDASE"/>
    <property type="match status" value="1"/>
</dbReference>
<gene>
    <name evidence="3" type="ORF">Prubr_07310</name>
</gene>
<dbReference type="PROSITE" id="PS51257">
    <property type="entry name" value="PROKAR_LIPOPROTEIN"/>
    <property type="match status" value="1"/>
</dbReference>
<evidence type="ECO:0000256" key="2">
    <source>
        <dbReference type="SAM" id="SignalP"/>
    </source>
</evidence>
<sequence length="498" mass="52902">MRARAGHPAGRRRSALVAGLVAVVLAASVACTADEPDPAPPPGPDPSTSAPAPSGGPPLVVPEGANPFGAHWDWSRYDQFTPYLRKISGSATYHELTWCAMEKTRGQVDWAAVDRVAQRSRDLGIVLNLKIRTGVCWATGGTAQHTRGQANKTESAMPLDMATYQAFVRSVVERYAPYGVTQFAVENEVNAPQYWSGTPEDYATLVRAAAEAIHAADPRAKVVDSGISSVAYGFGVVDRLARAGDTDAAVRAYGAYFARRIGTRGQKIPEVRDAASLDRALTNEANARNVAFLAVTERLIDEGVVQVRQVHYYEHPDGVPALLDYLRAENPAGVPMEAWEVGQFWRDGDGDAASRAGEMTKVVTALLAGGIRQVMWLPLAYNPNNRAGSEVRYGLLDPDGTEREAGRIMEVLVAASRGATVTAVSRDQVTGVAFERAGATTLVLWTAAGSSASLPATPGLRAGPAGANATDATDTSISDNPIIVQGDRTAEQILATLR</sequence>
<feature type="region of interest" description="Disordered" evidence="1">
    <location>
        <begin position="34"/>
        <end position="64"/>
    </location>
</feature>
<dbReference type="SUPFAM" id="SSF51445">
    <property type="entry name" value="(Trans)glycosidases"/>
    <property type="match status" value="1"/>
</dbReference>
<evidence type="ECO:0008006" key="5">
    <source>
        <dbReference type="Google" id="ProtNLM"/>
    </source>
</evidence>
<reference evidence="3" key="1">
    <citation type="submission" date="2020-08" db="EMBL/GenBank/DDBJ databases">
        <title>Whole genome shotgun sequence of Polymorphospora rubra NBRC 101157.</title>
        <authorList>
            <person name="Komaki H."/>
            <person name="Tamura T."/>
        </authorList>
    </citation>
    <scope>NUCLEOTIDE SEQUENCE</scope>
    <source>
        <strain evidence="3">NBRC 101157</strain>
    </source>
</reference>
<dbReference type="InterPro" id="IPR051923">
    <property type="entry name" value="Glycosyl_Hydrolase_39"/>
</dbReference>
<feature type="signal peptide" evidence="2">
    <location>
        <begin position="1"/>
        <end position="33"/>
    </location>
</feature>
<keyword evidence="2" id="KW-0732">Signal</keyword>
<dbReference type="KEGG" id="pry:Prubr_07310"/>